<feature type="compositionally biased region" description="Basic and acidic residues" evidence="6">
    <location>
        <begin position="66"/>
        <end position="85"/>
    </location>
</feature>
<accession>A0A8K0JJF7</accession>
<dbReference type="InterPro" id="IPR017907">
    <property type="entry name" value="Znf_RING_CS"/>
</dbReference>
<dbReference type="Pfam" id="PF00097">
    <property type="entry name" value="zf-C3HC4"/>
    <property type="match status" value="1"/>
</dbReference>
<dbReference type="GO" id="GO:0008270">
    <property type="term" value="F:zinc ion binding"/>
    <property type="evidence" value="ECO:0007669"/>
    <property type="project" value="UniProtKB-KW"/>
</dbReference>
<evidence type="ECO:0000256" key="4">
    <source>
        <dbReference type="PROSITE-ProRule" id="PRU00175"/>
    </source>
</evidence>
<evidence type="ECO:0000256" key="6">
    <source>
        <dbReference type="SAM" id="MobiDB-lite"/>
    </source>
</evidence>
<evidence type="ECO:0000256" key="5">
    <source>
        <dbReference type="SAM" id="Coils"/>
    </source>
</evidence>
<protein>
    <recommendedName>
        <fullName evidence="7">RING-type domain-containing protein</fullName>
    </recommendedName>
</protein>
<dbReference type="InterPro" id="IPR018957">
    <property type="entry name" value="Znf_C3HC4_RING-type"/>
</dbReference>
<feature type="compositionally biased region" description="Low complexity" evidence="6">
    <location>
        <begin position="943"/>
        <end position="959"/>
    </location>
</feature>
<dbReference type="GO" id="GO:0016567">
    <property type="term" value="P:protein ubiquitination"/>
    <property type="evidence" value="ECO:0007669"/>
    <property type="project" value="TreeGrafter"/>
</dbReference>
<dbReference type="PANTHER" id="PTHR16079:SF4">
    <property type="entry name" value="E3 UBIQUITIN-PROTEIN LIGASE CHFR"/>
    <property type="match status" value="1"/>
</dbReference>
<organism evidence="8 9">
    <name type="scientific">Filobasidium floriforme</name>
    <dbReference type="NCBI Taxonomy" id="5210"/>
    <lineage>
        <taxon>Eukaryota</taxon>
        <taxon>Fungi</taxon>
        <taxon>Dikarya</taxon>
        <taxon>Basidiomycota</taxon>
        <taxon>Agaricomycotina</taxon>
        <taxon>Tremellomycetes</taxon>
        <taxon>Filobasidiales</taxon>
        <taxon>Filobasidiaceae</taxon>
        <taxon>Filobasidium</taxon>
    </lineage>
</organism>
<feature type="region of interest" description="Disordered" evidence="6">
    <location>
        <begin position="339"/>
        <end position="386"/>
    </location>
</feature>
<dbReference type="GO" id="GO:0006511">
    <property type="term" value="P:ubiquitin-dependent protein catabolic process"/>
    <property type="evidence" value="ECO:0007669"/>
    <property type="project" value="TreeGrafter"/>
</dbReference>
<evidence type="ECO:0000256" key="3">
    <source>
        <dbReference type="ARBA" id="ARBA00022833"/>
    </source>
</evidence>
<feature type="compositionally biased region" description="Acidic residues" evidence="6">
    <location>
        <begin position="350"/>
        <end position="361"/>
    </location>
</feature>
<reference evidence="8" key="1">
    <citation type="submission" date="2020-04" db="EMBL/GenBank/DDBJ databases">
        <title>Analysis of mating type loci in Filobasidium floriforme.</title>
        <authorList>
            <person name="Nowrousian M."/>
        </authorList>
    </citation>
    <scope>NUCLEOTIDE SEQUENCE</scope>
    <source>
        <strain evidence="8">CBS 6242</strain>
    </source>
</reference>
<dbReference type="GO" id="GO:0004842">
    <property type="term" value="F:ubiquitin-protein transferase activity"/>
    <property type="evidence" value="ECO:0007669"/>
    <property type="project" value="TreeGrafter"/>
</dbReference>
<proteinExistence type="predicted"/>
<feature type="compositionally biased region" description="Polar residues" evidence="6">
    <location>
        <begin position="34"/>
        <end position="60"/>
    </location>
</feature>
<keyword evidence="1" id="KW-0479">Metal-binding</keyword>
<dbReference type="InterPro" id="IPR013083">
    <property type="entry name" value="Znf_RING/FYVE/PHD"/>
</dbReference>
<dbReference type="InterPro" id="IPR001841">
    <property type="entry name" value="Znf_RING"/>
</dbReference>
<feature type="compositionally biased region" description="Basic and acidic residues" evidence="6">
    <location>
        <begin position="123"/>
        <end position="133"/>
    </location>
</feature>
<evidence type="ECO:0000259" key="7">
    <source>
        <dbReference type="PROSITE" id="PS50089"/>
    </source>
</evidence>
<feature type="compositionally biased region" description="Low complexity" evidence="6">
    <location>
        <begin position="12"/>
        <end position="25"/>
    </location>
</feature>
<evidence type="ECO:0000256" key="2">
    <source>
        <dbReference type="ARBA" id="ARBA00022771"/>
    </source>
</evidence>
<feature type="region of interest" description="Disordered" evidence="6">
    <location>
        <begin position="1"/>
        <end position="167"/>
    </location>
</feature>
<dbReference type="Proteomes" id="UP000812966">
    <property type="component" value="Unassembled WGS sequence"/>
</dbReference>
<feature type="region of interest" description="Disordered" evidence="6">
    <location>
        <begin position="943"/>
        <end position="1005"/>
    </location>
</feature>
<dbReference type="Gene3D" id="3.30.40.10">
    <property type="entry name" value="Zinc/RING finger domain, C3HC4 (zinc finger)"/>
    <property type="match status" value="1"/>
</dbReference>
<keyword evidence="3" id="KW-0862">Zinc</keyword>
<dbReference type="GO" id="GO:0005634">
    <property type="term" value="C:nucleus"/>
    <property type="evidence" value="ECO:0007669"/>
    <property type="project" value="TreeGrafter"/>
</dbReference>
<dbReference type="PANTHER" id="PTHR16079">
    <property type="entry name" value="UBIQUITIN LIGASE PROTEIN CHFR"/>
    <property type="match status" value="1"/>
</dbReference>
<evidence type="ECO:0000313" key="8">
    <source>
        <dbReference type="EMBL" id="KAG7531432.1"/>
    </source>
</evidence>
<feature type="compositionally biased region" description="Pro residues" evidence="6">
    <location>
        <begin position="377"/>
        <end position="386"/>
    </location>
</feature>
<name>A0A8K0JJF7_9TREE</name>
<sequence length="1005" mass="108163">MTFGAIALPAESSGSAGSSQTSPSGTKRKLPDSDPNTSFDSVDSRSGSKAGTDKATTSSKAGRMKQKGDRFHPLFDKTDEKDKNKNSNSTAVKEGSDLVKKRRKIDLDPEDPVSRHSTNSKESSSRSRSESSAKRKHSSSTHSHSNSQRQKLKSLMRPSKPTYEKEDATHLVTALKDSQDEVDRLRAELKAAKEKEDRVTVELKVAKEKEDGVRVVLDRFEEELCCGICQESFIDPVTVQPCGHSYCGKCMRDWLKSYKINEKLVWTLPGHTSNLLEVTHAQRKRAGELNLKTAVHKVNIPAPPPSVKYNQWGEAYVDDEGSDSEGSEDEDEVMEDVNGNAAAGTHGYQDDYDSEEDEDDDRSDRSGSHVSDDGSEAPPPAVNEVVAPPPVATEEAVAPASEVAANEAVPVKPVDAQADAAMAIDEVPPPTQPGEAAPDLGEAQPAVINPEQTANPVAVVADPEQPPGQAVPPRNIVPSHIAAHTAGVAATVDDPAPPAVAPASRPVEIKLGEGKLSSKGLSCVFCKRTPITGIVPALALGASTELLVKARPDFARSQEAIDDHRKTYEKGQALSFPIPISAVPSFVAVQKDPVRIYRDREGEGLNERYWKPCKHCPAPGRVPGRFVCPIPVPNPNRRSTRLSRDLPCPGHVLCGRCETLTPESLARVCDGCGESACKSCDMPLLKHLHEPHMYAEYLMYPEDLGNNAVHYPQFAKSLLAAFRHNATEAAIFFAWAQKQSRLASAGLAPNTSYLNRPKRFSTSHVFTELSSWLSSTEGVAANGLKGLFERFGIQGGLQKPAGGTGRFCGSCGGTIFKAGLAEWWMRHSKKTAVEAVIPTAIKDRVKCKWGNTCFYQANETHAEQYSHLYARMTDEEIAALPEEQTAPTNTGTENNTAAFCKAHKSARLLFELDAAPAPVAAPPAANTEDVPADVPVANEAVAGDVPPAPVVNPAADDPAQINENPANPGSDAASQGDDHITQDEEAAWHAAVEATLSAHDDPEDW</sequence>
<feature type="domain" description="RING-type" evidence="7">
    <location>
        <begin position="226"/>
        <end position="254"/>
    </location>
</feature>
<keyword evidence="2 4" id="KW-0863">Zinc-finger</keyword>
<evidence type="ECO:0000313" key="9">
    <source>
        <dbReference type="Proteomes" id="UP000812966"/>
    </source>
</evidence>
<dbReference type="PROSITE" id="PS50089">
    <property type="entry name" value="ZF_RING_2"/>
    <property type="match status" value="1"/>
</dbReference>
<gene>
    <name evidence="8" type="ORF">FFLO_04353</name>
</gene>
<dbReference type="InterPro" id="IPR052256">
    <property type="entry name" value="E3_ubiquitin-ligase_CHFR"/>
</dbReference>
<comment type="caution">
    <text evidence="8">The sequence shown here is derived from an EMBL/GenBank/DDBJ whole genome shotgun (WGS) entry which is preliminary data.</text>
</comment>
<dbReference type="AlphaFoldDB" id="A0A8K0JJF7"/>
<dbReference type="PROSITE" id="PS00518">
    <property type="entry name" value="ZF_RING_1"/>
    <property type="match status" value="1"/>
</dbReference>
<keyword evidence="5" id="KW-0175">Coiled coil</keyword>
<dbReference type="SUPFAM" id="SSF57850">
    <property type="entry name" value="RING/U-box"/>
    <property type="match status" value="1"/>
</dbReference>
<evidence type="ECO:0000256" key="1">
    <source>
        <dbReference type="ARBA" id="ARBA00022723"/>
    </source>
</evidence>
<feature type="coiled-coil region" evidence="5">
    <location>
        <begin position="168"/>
        <end position="209"/>
    </location>
</feature>
<dbReference type="EMBL" id="JABELV010000091">
    <property type="protein sequence ID" value="KAG7531432.1"/>
    <property type="molecule type" value="Genomic_DNA"/>
</dbReference>
<feature type="compositionally biased region" description="Basic and acidic residues" evidence="6">
    <location>
        <begin position="362"/>
        <end position="372"/>
    </location>
</feature>
<keyword evidence="9" id="KW-1185">Reference proteome</keyword>